<sequence>MTHQIRVALAVLLSTALLGCIEEKKDRSQKFTSTPVTEVAVGQLYRYDITVAPTTAADLNITSAGLPSWLTVEYQKRVPTPIDIGMPSEHVTAIAIDSDDNIYFAYGDKGIYKTQRGIGSSELVLDDVCGSNRGCQAMVVRGDTLYFTDDEPGTRNVIYTLDLNNPNSGKALFSNDVVGPIVALAIHEGHLYASAWNSGTPIRIYKYNLNIPQDPREKRTSESQFTLSGGLGYSITFGPEGVLYNADGLSSSLKGYVPAENDQTSYTETYAFNFNPGCPHLAVGDSVDGVYVYKKGCTPLFFQFVPPPRVRPEIIRIVPSTNEQTTIYQGAVDAITLDSTGVPVWSVRSTDVLWTLGPQKATLTGMPSEGDIGDHKITLTLPSGDKQEFTVTVSAGESAPTFKLSGTVLGLIGNVILEDRSTNTFAEAQGGSYDNGFVIFGFSTGENYDLGIVASPENQLCSITGDRTGTFAEEDINVGELITCRSVRSLSVSVVGLSNDGTTVPLRSSGPEDGRWLVENKAFGLGTDTFTNTFFDDEMFDVRVIADPEGYTCTIEGNGLGTVNGNVTIAVTCTASGGGSGPGGPTDPGDDCDEPSHFGPPVCDDF</sequence>
<proteinExistence type="predicted"/>
<gene>
    <name evidence="2" type="ORF">NFC81_14100</name>
</gene>
<organism evidence="2">
    <name type="scientific">Salinispirillum sp. LH 10-3-1</name>
    <dbReference type="NCBI Taxonomy" id="2952525"/>
    <lineage>
        <taxon>Bacteria</taxon>
        <taxon>Pseudomonadati</taxon>
        <taxon>Pseudomonadota</taxon>
        <taxon>Gammaproteobacteria</taxon>
        <taxon>Oceanospirillales</taxon>
        <taxon>Saccharospirillaceae</taxon>
        <taxon>Salinispirillum</taxon>
    </lineage>
</organism>
<dbReference type="PROSITE" id="PS51257">
    <property type="entry name" value="PROKAR_LIPOPROTEIN"/>
    <property type="match status" value="1"/>
</dbReference>
<evidence type="ECO:0000256" key="1">
    <source>
        <dbReference type="SAM" id="MobiDB-lite"/>
    </source>
</evidence>
<feature type="region of interest" description="Disordered" evidence="1">
    <location>
        <begin position="577"/>
        <end position="606"/>
    </location>
</feature>
<name>A0AB38YFI9_9GAMM</name>
<feature type="compositionally biased region" description="Gly residues" evidence="1">
    <location>
        <begin position="577"/>
        <end position="586"/>
    </location>
</feature>
<accession>A0AB38YFI9</accession>
<dbReference type="SUPFAM" id="SSF63829">
    <property type="entry name" value="Calcium-dependent phosphotriesterase"/>
    <property type="match status" value="1"/>
</dbReference>
<protein>
    <recommendedName>
        <fullName evidence="3">Ig-like domain-containing protein</fullName>
    </recommendedName>
</protein>
<dbReference type="EMBL" id="CP101717">
    <property type="protein sequence ID" value="WLD57826.1"/>
    <property type="molecule type" value="Genomic_DNA"/>
</dbReference>
<dbReference type="RefSeq" id="WP_304995109.1">
    <property type="nucleotide sequence ID" value="NZ_CP101717.1"/>
</dbReference>
<evidence type="ECO:0000313" key="2">
    <source>
        <dbReference type="EMBL" id="WLD57826.1"/>
    </source>
</evidence>
<reference evidence="2" key="1">
    <citation type="submission" date="2022-07" db="EMBL/GenBank/DDBJ databases">
        <title>Complete genome sequence of Salinispirillum sp. LH10-3-1 capable of multiple carbohydrate inversion isolated from a soda lake.</title>
        <authorList>
            <person name="Liu J."/>
            <person name="Zhai Y."/>
            <person name="Zhang H."/>
            <person name="Yang H."/>
            <person name="Qu J."/>
            <person name="Li J."/>
        </authorList>
    </citation>
    <scope>NUCLEOTIDE SEQUENCE</scope>
    <source>
        <strain evidence="2">LH 10-3-1</strain>
    </source>
</reference>
<evidence type="ECO:0008006" key="3">
    <source>
        <dbReference type="Google" id="ProtNLM"/>
    </source>
</evidence>
<dbReference type="AlphaFoldDB" id="A0AB38YFI9"/>